<dbReference type="InterPro" id="IPR025582">
    <property type="entry name" value="YARHG_dom"/>
</dbReference>
<name>A0ABT3INK0_9BACT</name>
<feature type="domain" description="YARHG" evidence="2">
    <location>
        <begin position="22"/>
        <end position="101"/>
    </location>
</feature>
<keyword evidence="1" id="KW-0732">Signal</keyword>
<dbReference type="Proteomes" id="UP001207742">
    <property type="component" value="Unassembled WGS sequence"/>
</dbReference>
<evidence type="ECO:0000313" key="4">
    <source>
        <dbReference type="Proteomes" id="UP001207742"/>
    </source>
</evidence>
<keyword evidence="4" id="KW-1185">Reference proteome</keyword>
<dbReference type="EMBL" id="JAPDNS010000002">
    <property type="protein sequence ID" value="MCW3485535.1"/>
    <property type="molecule type" value="Genomic_DNA"/>
</dbReference>
<sequence length="238" mass="28371">MKTFYLTLFTLFVLKSACAQSLHDCTSCTTQRLKPEQIENLSIDDIRFLTNDLFARRGYRFKSGEVDSYYAEKPWYKPVKNNEDIVFNEIEKQNISLFQQRTLFLKNKREKMIAELQSLKQYVLADNTPELSRRFKYIKSTSDFQYLQKAIEKISINDINWFKHKAKYELTIDDGDFVRVYSIHIDRNKIRIQYNNQGGSTLDEHTTLYPTASNNEFAYWWDFEFDTILKFIRFDVAG</sequence>
<dbReference type="Gene3D" id="1.20.58.1690">
    <property type="match status" value="1"/>
</dbReference>
<accession>A0ABT3INK0</accession>
<comment type="caution">
    <text evidence="3">The sequence shown here is derived from an EMBL/GenBank/DDBJ whole genome shotgun (WGS) entry which is preliminary data.</text>
</comment>
<evidence type="ECO:0000256" key="1">
    <source>
        <dbReference type="SAM" id="SignalP"/>
    </source>
</evidence>
<evidence type="ECO:0000259" key="2">
    <source>
        <dbReference type="SMART" id="SM01324"/>
    </source>
</evidence>
<gene>
    <name evidence="3" type="ORF">OL497_16615</name>
</gene>
<proteinExistence type="predicted"/>
<evidence type="ECO:0000313" key="3">
    <source>
        <dbReference type="EMBL" id="MCW3485535.1"/>
    </source>
</evidence>
<feature type="chain" id="PRO_5047411774" evidence="1">
    <location>
        <begin position="20"/>
        <end position="238"/>
    </location>
</feature>
<dbReference type="SMART" id="SM01324">
    <property type="entry name" value="YARHG"/>
    <property type="match status" value="1"/>
</dbReference>
<feature type="signal peptide" evidence="1">
    <location>
        <begin position="1"/>
        <end position="19"/>
    </location>
</feature>
<dbReference type="Pfam" id="PF13308">
    <property type="entry name" value="YARHG"/>
    <property type="match status" value="1"/>
</dbReference>
<dbReference type="RefSeq" id="WP_264732054.1">
    <property type="nucleotide sequence ID" value="NZ_JAPDNR010000001.1"/>
</dbReference>
<protein>
    <submittedName>
        <fullName evidence="3">YARHG domain-containing protein</fullName>
    </submittedName>
</protein>
<dbReference type="InterPro" id="IPR038434">
    <property type="entry name" value="YARHG_sf"/>
</dbReference>
<reference evidence="3 4" key="1">
    <citation type="submission" date="2022-10" db="EMBL/GenBank/DDBJ databases">
        <title>Chitinophaga nivalis PC15 sp. nov., isolated from Pyeongchang county, South Korea.</title>
        <authorList>
            <person name="Trinh H.N."/>
        </authorList>
    </citation>
    <scope>NUCLEOTIDE SEQUENCE [LARGE SCALE GENOMIC DNA]</scope>
    <source>
        <strain evidence="3 4">PC14</strain>
    </source>
</reference>
<organism evidence="3 4">
    <name type="scientific">Chitinophaga nivalis</name>
    <dbReference type="NCBI Taxonomy" id="2991709"/>
    <lineage>
        <taxon>Bacteria</taxon>
        <taxon>Pseudomonadati</taxon>
        <taxon>Bacteroidota</taxon>
        <taxon>Chitinophagia</taxon>
        <taxon>Chitinophagales</taxon>
        <taxon>Chitinophagaceae</taxon>
        <taxon>Chitinophaga</taxon>
    </lineage>
</organism>